<reference evidence="1 2" key="1">
    <citation type="submission" date="2023-08" db="EMBL/GenBank/DDBJ databases">
        <title>Draft genome sequence of Thermococcus waiotapuensis WT1T, a thermophilic sulphur-dependent archaeon from order Thermococcales.</title>
        <authorList>
            <person name="Manners S.H."/>
            <person name="Carere C.R."/>
            <person name="Dhami M.K."/>
            <person name="Dobson R.C.J."/>
            <person name="Stott M.B."/>
        </authorList>
    </citation>
    <scope>NUCLEOTIDE SEQUENCE [LARGE SCALE GENOMIC DNA]</scope>
    <source>
        <strain evidence="1 2">WT1</strain>
    </source>
</reference>
<evidence type="ECO:0000313" key="2">
    <source>
        <dbReference type="Proteomes" id="UP001245683"/>
    </source>
</evidence>
<keyword evidence="2" id="KW-1185">Reference proteome</keyword>
<dbReference type="Proteomes" id="UP001245683">
    <property type="component" value="Unassembled WGS sequence"/>
</dbReference>
<proteinExistence type="predicted"/>
<dbReference type="EMBL" id="JAVDZE010000001">
    <property type="protein sequence ID" value="MDV3103688.1"/>
    <property type="molecule type" value="Genomic_DNA"/>
</dbReference>
<comment type="caution">
    <text evidence="1">The sequence shown here is derived from an EMBL/GenBank/DDBJ whole genome shotgun (WGS) entry which is preliminary data.</text>
</comment>
<sequence>MIETVSASGENWVMQDRYWNTYTYNGHTLGKFYAVQGSPDAEGYFGDIVFKVQKTAPWNPYTWRVSSFKKEDGDSWQSCWWIFCTYYWGEVQVKTYEDYYSGSADPQWFISYAVAYRYLSGSNVPYDALDSMLKAAFDAVLSLAGSPIGGSWIFDVIGPNSDVISGLGTNKLTVNLRTGKILWNEYYDAKYGIIKDQLTLTGALNWANSHDTGYSDWINFDAKYTVEAGYIYYSPGMDTPVYVPVTTDNAIMLPIVNVRVELVPLLS</sequence>
<dbReference type="RefSeq" id="WP_315340659.1">
    <property type="nucleotide sequence ID" value="NZ_JAVDZE010000001.1"/>
</dbReference>
<gene>
    <name evidence="1" type="ORF">RBI02_03885</name>
</gene>
<organism evidence="1 2">
    <name type="scientific">Thermococcus waiotapuensis</name>
    <dbReference type="NCBI Taxonomy" id="90909"/>
    <lineage>
        <taxon>Archaea</taxon>
        <taxon>Methanobacteriati</taxon>
        <taxon>Methanobacteriota</taxon>
        <taxon>Thermococci</taxon>
        <taxon>Thermococcales</taxon>
        <taxon>Thermococcaceae</taxon>
        <taxon>Thermococcus</taxon>
    </lineage>
</organism>
<evidence type="ECO:0000313" key="1">
    <source>
        <dbReference type="EMBL" id="MDV3103688.1"/>
    </source>
</evidence>
<name>A0AAE4T3C6_9EURY</name>
<dbReference type="AlphaFoldDB" id="A0AAE4T3C6"/>
<protein>
    <submittedName>
        <fullName evidence="1">Uncharacterized protein</fullName>
    </submittedName>
</protein>
<accession>A0AAE4T3C6</accession>